<keyword evidence="2" id="KW-1185">Reference proteome</keyword>
<gene>
    <name evidence="1" type="ORF">GTA51_19895</name>
</gene>
<dbReference type="Proteomes" id="UP000482487">
    <property type="component" value="Unassembled WGS sequence"/>
</dbReference>
<accession>A0A7C9JBP9</accession>
<dbReference type="EMBL" id="WVUD01000083">
    <property type="protein sequence ID" value="MYL85358.1"/>
    <property type="molecule type" value="Genomic_DNA"/>
</dbReference>
<feature type="non-terminal residue" evidence="1">
    <location>
        <position position="242"/>
    </location>
</feature>
<dbReference type="AlphaFoldDB" id="A0A7C9JBP9"/>
<dbReference type="InterPro" id="IPR011010">
    <property type="entry name" value="DNA_brk_join_enz"/>
</dbReference>
<reference evidence="1 2" key="1">
    <citation type="submission" date="2020-01" db="EMBL/GenBank/DDBJ databases">
        <title>Genome sequence of Desulfovibrio aerotolerans DSM 16695(T).</title>
        <authorList>
            <person name="Karnachuk O."/>
            <person name="Avakyan M."/>
            <person name="Mardanov A."/>
            <person name="Kadnikov V."/>
            <person name="Ravin N."/>
        </authorList>
    </citation>
    <scope>NUCLEOTIDE SEQUENCE [LARGE SCALE GENOMIC DNA]</scope>
    <source>
        <strain evidence="1 2">DSM 16695</strain>
    </source>
</reference>
<protein>
    <submittedName>
        <fullName evidence="1">Uncharacterized protein</fullName>
    </submittedName>
</protein>
<dbReference type="SUPFAM" id="SSF56349">
    <property type="entry name" value="DNA breaking-rejoining enzymes"/>
    <property type="match status" value="1"/>
</dbReference>
<organism evidence="1 2">
    <name type="scientific">Solidesulfovibrio aerotolerans</name>
    <dbReference type="NCBI Taxonomy" id="295255"/>
    <lineage>
        <taxon>Bacteria</taxon>
        <taxon>Pseudomonadati</taxon>
        <taxon>Thermodesulfobacteriota</taxon>
        <taxon>Desulfovibrionia</taxon>
        <taxon>Desulfovibrionales</taxon>
        <taxon>Desulfovibrionaceae</taxon>
        <taxon>Solidesulfovibrio</taxon>
    </lineage>
</organism>
<sequence length="242" mass="27346">MTRVLFASMPKTWAVSGLPDACGSLTTTSGVYAMPALCKRGDERRWRAQIKKDGRQVAIKWFGPGKRGGPEYKKAVVWEEETRKTLENPPETTTDTDSWTVLSWGNAHLDHAKRRNAKGTLKEKVTTFKALVETFGAGFPVEGLTSAEAMRHLDRQEETRSGNAANKDRKNLARGWEWAKKILPNFPDAPNPFRAVERYPEMRHPRYVPSEVDFFKVLAKAEGQDMVMLTTFLHLGARRGEL</sequence>
<name>A0A7C9JBP9_9BACT</name>
<comment type="caution">
    <text evidence="1">The sequence shown here is derived from an EMBL/GenBank/DDBJ whole genome shotgun (WGS) entry which is preliminary data.</text>
</comment>
<evidence type="ECO:0000313" key="2">
    <source>
        <dbReference type="Proteomes" id="UP000482487"/>
    </source>
</evidence>
<evidence type="ECO:0000313" key="1">
    <source>
        <dbReference type="EMBL" id="MYL85358.1"/>
    </source>
</evidence>
<dbReference type="GO" id="GO:0003677">
    <property type="term" value="F:DNA binding"/>
    <property type="evidence" value="ECO:0007669"/>
    <property type="project" value="InterPro"/>
</dbReference>
<proteinExistence type="predicted"/>